<evidence type="ECO:0000313" key="10">
    <source>
        <dbReference type="EMBL" id="GEJ55776.1"/>
    </source>
</evidence>
<evidence type="ECO:0000256" key="4">
    <source>
        <dbReference type="ARBA" id="ARBA00023125"/>
    </source>
</evidence>
<sequence length="189" mass="20806">MSLRSWARRARAAPASGPEQALEHADALYNLARYLTRHPGDAEDLVQETYARAIAAWDRLEPGSNVKAWLFRILRNAFLSRYRRDHVHAGDEPYDTTEPAAAAPGLEPSLMGDRELDRMRRLVGADIEAALGQLSEPARTVVLLDAEGFTEGELAGVLGCAIGTVKSRLSRARAELRLLLADYASRETP</sequence>
<keyword evidence="3 6" id="KW-0731">Sigma factor</keyword>
<feature type="domain" description="RNA polymerase sigma-70 region 2" evidence="8">
    <location>
        <begin position="23"/>
        <end position="84"/>
    </location>
</feature>
<dbReference type="InterPro" id="IPR000838">
    <property type="entry name" value="RNA_pol_sigma70_ECF_CS"/>
</dbReference>
<dbReference type="GO" id="GO:0016987">
    <property type="term" value="F:sigma factor activity"/>
    <property type="evidence" value="ECO:0007669"/>
    <property type="project" value="UniProtKB-KW"/>
</dbReference>
<dbReference type="Gene3D" id="1.10.1740.10">
    <property type="match status" value="1"/>
</dbReference>
<evidence type="ECO:0000313" key="11">
    <source>
        <dbReference type="Proteomes" id="UP000503640"/>
    </source>
</evidence>
<dbReference type="SUPFAM" id="SSF88946">
    <property type="entry name" value="Sigma2 domain of RNA polymerase sigma factors"/>
    <property type="match status" value="1"/>
</dbReference>
<dbReference type="InterPro" id="IPR013325">
    <property type="entry name" value="RNA_pol_sigma_r2"/>
</dbReference>
<dbReference type="Pfam" id="PF08281">
    <property type="entry name" value="Sigma70_r4_2"/>
    <property type="match status" value="1"/>
</dbReference>
<evidence type="ECO:0000256" key="2">
    <source>
        <dbReference type="ARBA" id="ARBA00023015"/>
    </source>
</evidence>
<proteinExistence type="inferred from homology"/>
<comment type="caution">
    <text evidence="10">The sequence shown here is derived from an EMBL/GenBank/DDBJ whole genome shotgun (WGS) entry which is preliminary data.</text>
</comment>
<evidence type="ECO:0000256" key="5">
    <source>
        <dbReference type="ARBA" id="ARBA00023163"/>
    </source>
</evidence>
<dbReference type="Proteomes" id="UP000503640">
    <property type="component" value="Unassembled WGS sequence"/>
</dbReference>
<evidence type="ECO:0000256" key="1">
    <source>
        <dbReference type="ARBA" id="ARBA00010641"/>
    </source>
</evidence>
<dbReference type="EMBL" id="BJTG01000001">
    <property type="protein sequence ID" value="GEJ55776.1"/>
    <property type="molecule type" value="Genomic_DNA"/>
</dbReference>
<organism evidence="10 11">
    <name type="scientific">Anaeromyxobacter diazotrophicus</name>
    <dbReference type="NCBI Taxonomy" id="2590199"/>
    <lineage>
        <taxon>Bacteria</taxon>
        <taxon>Pseudomonadati</taxon>
        <taxon>Myxococcota</taxon>
        <taxon>Myxococcia</taxon>
        <taxon>Myxococcales</taxon>
        <taxon>Cystobacterineae</taxon>
        <taxon>Anaeromyxobacteraceae</taxon>
        <taxon>Anaeromyxobacter</taxon>
    </lineage>
</organism>
<dbReference type="Gene3D" id="1.10.10.10">
    <property type="entry name" value="Winged helix-like DNA-binding domain superfamily/Winged helix DNA-binding domain"/>
    <property type="match status" value="1"/>
</dbReference>
<keyword evidence="2 6" id="KW-0805">Transcription regulation</keyword>
<gene>
    <name evidence="10" type="ORF">AMYX_05170</name>
</gene>
<dbReference type="InterPro" id="IPR014284">
    <property type="entry name" value="RNA_pol_sigma-70_dom"/>
</dbReference>
<keyword evidence="11" id="KW-1185">Reference proteome</keyword>
<dbReference type="PROSITE" id="PS01063">
    <property type="entry name" value="SIGMA70_ECF"/>
    <property type="match status" value="1"/>
</dbReference>
<dbReference type="PANTHER" id="PTHR43133:SF25">
    <property type="entry name" value="RNA POLYMERASE SIGMA FACTOR RFAY-RELATED"/>
    <property type="match status" value="1"/>
</dbReference>
<dbReference type="PANTHER" id="PTHR43133">
    <property type="entry name" value="RNA POLYMERASE ECF-TYPE SIGMA FACTO"/>
    <property type="match status" value="1"/>
</dbReference>
<keyword evidence="5 6" id="KW-0804">Transcription</keyword>
<dbReference type="AlphaFoldDB" id="A0A7I9VHA7"/>
<evidence type="ECO:0000259" key="8">
    <source>
        <dbReference type="Pfam" id="PF04542"/>
    </source>
</evidence>
<dbReference type="NCBIfam" id="TIGR02937">
    <property type="entry name" value="sigma70-ECF"/>
    <property type="match status" value="1"/>
</dbReference>
<evidence type="ECO:0000256" key="6">
    <source>
        <dbReference type="RuleBase" id="RU000716"/>
    </source>
</evidence>
<protein>
    <recommendedName>
        <fullName evidence="6">RNA polymerase sigma factor</fullName>
    </recommendedName>
</protein>
<keyword evidence="4 6" id="KW-0238">DNA-binding</keyword>
<accession>A0A7I9VHA7</accession>
<dbReference type="InterPro" id="IPR036388">
    <property type="entry name" value="WH-like_DNA-bd_sf"/>
</dbReference>
<evidence type="ECO:0000256" key="7">
    <source>
        <dbReference type="SAM" id="MobiDB-lite"/>
    </source>
</evidence>
<feature type="domain" description="RNA polymerase sigma factor 70 region 4 type 2" evidence="9">
    <location>
        <begin position="126"/>
        <end position="176"/>
    </location>
</feature>
<dbReference type="InterPro" id="IPR007627">
    <property type="entry name" value="RNA_pol_sigma70_r2"/>
</dbReference>
<dbReference type="GO" id="GO:0006352">
    <property type="term" value="P:DNA-templated transcription initiation"/>
    <property type="evidence" value="ECO:0007669"/>
    <property type="project" value="InterPro"/>
</dbReference>
<dbReference type="SUPFAM" id="SSF88659">
    <property type="entry name" value="Sigma3 and sigma4 domains of RNA polymerase sigma factors"/>
    <property type="match status" value="1"/>
</dbReference>
<evidence type="ECO:0000256" key="3">
    <source>
        <dbReference type="ARBA" id="ARBA00023082"/>
    </source>
</evidence>
<evidence type="ECO:0000259" key="9">
    <source>
        <dbReference type="Pfam" id="PF08281"/>
    </source>
</evidence>
<dbReference type="InterPro" id="IPR039425">
    <property type="entry name" value="RNA_pol_sigma-70-like"/>
</dbReference>
<dbReference type="RefSeq" id="WP_176062593.1">
    <property type="nucleotide sequence ID" value="NZ_BJTG01000001.1"/>
</dbReference>
<comment type="similarity">
    <text evidence="1 6">Belongs to the sigma-70 factor family. ECF subfamily.</text>
</comment>
<feature type="region of interest" description="Disordered" evidence="7">
    <location>
        <begin position="89"/>
        <end position="109"/>
    </location>
</feature>
<dbReference type="Pfam" id="PF04542">
    <property type="entry name" value="Sigma70_r2"/>
    <property type="match status" value="1"/>
</dbReference>
<dbReference type="CDD" id="cd06171">
    <property type="entry name" value="Sigma70_r4"/>
    <property type="match status" value="1"/>
</dbReference>
<dbReference type="InterPro" id="IPR013324">
    <property type="entry name" value="RNA_pol_sigma_r3/r4-like"/>
</dbReference>
<dbReference type="GO" id="GO:0003677">
    <property type="term" value="F:DNA binding"/>
    <property type="evidence" value="ECO:0007669"/>
    <property type="project" value="UniProtKB-KW"/>
</dbReference>
<name>A0A7I9VHA7_9BACT</name>
<reference evidence="11" key="1">
    <citation type="journal article" date="2020" name="Appl. Environ. Microbiol.">
        <title>Diazotrophic Anaeromyxobacter Isolates from Soils.</title>
        <authorList>
            <person name="Masuda Y."/>
            <person name="Yamanaka H."/>
            <person name="Xu Z.X."/>
            <person name="Shiratori Y."/>
            <person name="Aono T."/>
            <person name="Amachi S."/>
            <person name="Senoo K."/>
            <person name="Itoh H."/>
        </authorList>
    </citation>
    <scope>NUCLEOTIDE SEQUENCE [LARGE SCALE GENOMIC DNA]</scope>
    <source>
        <strain evidence="11">R267</strain>
    </source>
</reference>
<dbReference type="InterPro" id="IPR013249">
    <property type="entry name" value="RNA_pol_sigma70_r4_t2"/>
</dbReference>